<comment type="similarity">
    <text evidence="1 8">Belongs to the polyribonucleotide nucleotidyltransferase family.</text>
</comment>
<dbReference type="Pfam" id="PF00013">
    <property type="entry name" value="KH_1"/>
    <property type="match status" value="1"/>
</dbReference>
<reference evidence="11 12" key="1">
    <citation type="submission" date="2020-04" db="EMBL/GenBank/DDBJ databases">
        <title>Metagenomic profiling of ammonia- and methane-oxidizing microorganisms in a Dutch drinking water treatment plant.</title>
        <authorList>
            <person name="Poghosyan L."/>
            <person name="Leucker S."/>
        </authorList>
    </citation>
    <scope>NUCLEOTIDE SEQUENCE [LARGE SCALE GENOMIC DNA]</scope>
    <source>
        <strain evidence="11">S-RSF-IL-03</strain>
    </source>
</reference>
<keyword evidence="7 8" id="KW-0694">RNA-binding</keyword>
<proteinExistence type="inferred from homology"/>
<evidence type="ECO:0000256" key="1">
    <source>
        <dbReference type="ARBA" id="ARBA00007404"/>
    </source>
</evidence>
<keyword evidence="2 8" id="KW-0963">Cytoplasm</keyword>
<comment type="function">
    <text evidence="8">Involved in mRNA degradation. Catalyzes the phosphorolysis of single-stranded polyribonucleotides processively in the 3'- to 5'-direction.</text>
</comment>
<name>A0A849SNP1_UNCEI</name>
<evidence type="ECO:0000256" key="5">
    <source>
        <dbReference type="ARBA" id="ARBA00022723"/>
    </source>
</evidence>
<sequence>MEQKVTLDLGGRELIISTGKMAKLAGGSALVQFGGTYVLVAASAAKSPTLGRDFVPLTVDYRERTYAAGRIPGGFFKREGRPTEKEVLSSRLIDRPIRPLFEKQFPYETQIMATVISSDQENDADVLALVGASAAMCLSDIPFPEPIGGVRVARINGELVVNPTVSQLEESDMDVIVAGTATDIIMVEGGTREISETELLDALDFAMTHIRRLVEIQRELIGRSGKGKRPLLAGPDLGEMKQALEAYRSRLRDAIRIPGKEQRQEEVDRLTKEAVGAHAERFGELAPFIGKLLHEIERDELRRTVLNDKLRADGRGPDQIRPVTVEVGVLPRTHGSCLFTRGETQALAVATLGTKSDEQRVEELEGQSWKSYMLHYNFPPFSVGEVRPIRGPGRREIGHGALAERAIEPVIPADTSFPYTIRLVSDILESNGSSSMATVCGSSMALMDAGVPIKAPVAGIAMGLIKEGDAVEVLTDILGVEDHLGDMDFKVCGTRDGITAFQMDTKIGGVSRQVMADALERARKGRLHILGIMDAALAAPRTEMSPFAPRITIINIHPDKIREVIGPGGKVIKKITEETGAQIDIDDSGEVRIAAVNLEGGRRAEELIRGIAQDPEVGAVYQGKVRSVVTFGAFVEIVPGRDGLLHISEIEHHRLARTEDVLNVGDMVMVKVIGVDKEGKIKLSRKALLPEPEGGVPAGAASSSGSGYGGGGDRDRDRGRDRGRRR</sequence>
<dbReference type="PANTHER" id="PTHR11252">
    <property type="entry name" value="POLYRIBONUCLEOTIDE NUCLEOTIDYLTRANSFERASE"/>
    <property type="match status" value="1"/>
</dbReference>
<dbReference type="SUPFAM" id="SSF50249">
    <property type="entry name" value="Nucleic acid-binding proteins"/>
    <property type="match status" value="1"/>
</dbReference>
<dbReference type="SUPFAM" id="SSF54791">
    <property type="entry name" value="Eukaryotic type KH-domain (KH-domain type I)"/>
    <property type="match status" value="1"/>
</dbReference>
<feature type="binding site" evidence="8">
    <location>
        <position position="488"/>
    </location>
    <ligand>
        <name>Mg(2+)</name>
        <dbReference type="ChEBI" id="CHEBI:18420"/>
    </ligand>
</feature>
<dbReference type="Gene3D" id="3.30.230.70">
    <property type="entry name" value="GHMP Kinase, N-terminal domain"/>
    <property type="match status" value="2"/>
</dbReference>
<dbReference type="EMBL" id="JABFRW010000102">
    <property type="protein sequence ID" value="NOT34224.1"/>
    <property type="molecule type" value="Genomic_DNA"/>
</dbReference>
<dbReference type="AlphaFoldDB" id="A0A849SNP1"/>
<evidence type="ECO:0000313" key="12">
    <source>
        <dbReference type="Proteomes" id="UP000580839"/>
    </source>
</evidence>
<dbReference type="SUPFAM" id="SSF55666">
    <property type="entry name" value="Ribonuclease PH domain 2-like"/>
    <property type="match status" value="2"/>
</dbReference>
<feature type="binding site" evidence="8">
    <location>
        <position position="482"/>
    </location>
    <ligand>
        <name>Mg(2+)</name>
        <dbReference type="ChEBI" id="CHEBI:18420"/>
    </ligand>
</feature>
<dbReference type="FunFam" id="3.30.230.70:FF:000002">
    <property type="entry name" value="Polyribonucleotide nucleotidyltransferase"/>
    <property type="match status" value="1"/>
</dbReference>
<dbReference type="GO" id="GO:0006396">
    <property type="term" value="P:RNA processing"/>
    <property type="evidence" value="ECO:0007669"/>
    <property type="project" value="InterPro"/>
</dbReference>
<keyword evidence="6 8" id="KW-0460">Magnesium</keyword>
<evidence type="ECO:0000313" key="11">
    <source>
        <dbReference type="EMBL" id="NOT34224.1"/>
    </source>
</evidence>
<dbReference type="FunFam" id="3.30.230.70:FF:000001">
    <property type="entry name" value="Polyribonucleotide nucleotidyltransferase"/>
    <property type="match status" value="1"/>
</dbReference>
<dbReference type="SUPFAM" id="SSF54211">
    <property type="entry name" value="Ribosomal protein S5 domain 2-like"/>
    <property type="match status" value="2"/>
</dbReference>
<dbReference type="FunFam" id="2.40.50.140:FF:000189">
    <property type="entry name" value="Polyribonucleotide nucleotidyltransferase, putative"/>
    <property type="match status" value="1"/>
</dbReference>
<dbReference type="GO" id="GO:0006402">
    <property type="term" value="P:mRNA catabolic process"/>
    <property type="evidence" value="ECO:0007669"/>
    <property type="project" value="UniProtKB-UniRule"/>
</dbReference>
<dbReference type="InterPro" id="IPR004088">
    <property type="entry name" value="KH_dom_type_1"/>
</dbReference>
<dbReference type="InterPro" id="IPR012162">
    <property type="entry name" value="PNPase"/>
</dbReference>
<feature type="region of interest" description="Disordered" evidence="9">
    <location>
        <begin position="688"/>
        <end position="726"/>
    </location>
</feature>
<organism evidence="11 12">
    <name type="scientific">Eiseniibacteriota bacterium</name>
    <dbReference type="NCBI Taxonomy" id="2212470"/>
    <lineage>
        <taxon>Bacteria</taxon>
        <taxon>Candidatus Eiseniibacteriota</taxon>
    </lineage>
</organism>
<dbReference type="Gene3D" id="2.40.50.140">
    <property type="entry name" value="Nucleic acid-binding proteins"/>
    <property type="match status" value="1"/>
</dbReference>
<evidence type="ECO:0000256" key="3">
    <source>
        <dbReference type="ARBA" id="ARBA00022679"/>
    </source>
</evidence>
<dbReference type="PROSITE" id="PS50084">
    <property type="entry name" value="KH_TYPE_1"/>
    <property type="match status" value="1"/>
</dbReference>
<evidence type="ECO:0000256" key="4">
    <source>
        <dbReference type="ARBA" id="ARBA00022695"/>
    </source>
</evidence>
<evidence type="ECO:0000256" key="6">
    <source>
        <dbReference type="ARBA" id="ARBA00022842"/>
    </source>
</evidence>
<evidence type="ECO:0000256" key="8">
    <source>
        <dbReference type="HAMAP-Rule" id="MF_01595"/>
    </source>
</evidence>
<dbReference type="CDD" id="cd11364">
    <property type="entry name" value="RNase_PH_PNPase_2"/>
    <property type="match status" value="1"/>
</dbReference>
<evidence type="ECO:0000256" key="7">
    <source>
        <dbReference type="ARBA" id="ARBA00022884"/>
    </source>
</evidence>
<dbReference type="PANTHER" id="PTHR11252:SF0">
    <property type="entry name" value="POLYRIBONUCLEOTIDE NUCLEOTIDYLTRANSFERASE 1, MITOCHONDRIAL"/>
    <property type="match status" value="1"/>
</dbReference>
<dbReference type="CDD" id="cd02393">
    <property type="entry name" value="KH-I_PNPase"/>
    <property type="match status" value="1"/>
</dbReference>
<dbReference type="GO" id="GO:0004654">
    <property type="term" value="F:polyribonucleotide nucleotidyltransferase activity"/>
    <property type="evidence" value="ECO:0007669"/>
    <property type="project" value="UniProtKB-UniRule"/>
</dbReference>
<dbReference type="Pfam" id="PF03726">
    <property type="entry name" value="PNPase"/>
    <property type="match status" value="1"/>
</dbReference>
<dbReference type="InterPro" id="IPR012340">
    <property type="entry name" value="NA-bd_OB-fold"/>
</dbReference>
<dbReference type="InterPro" id="IPR015848">
    <property type="entry name" value="PNPase_PH_RNA-bd_bac/org-type"/>
</dbReference>
<comment type="caution">
    <text evidence="11">The sequence shown here is derived from an EMBL/GenBank/DDBJ whole genome shotgun (WGS) entry which is preliminary data.</text>
</comment>
<evidence type="ECO:0000256" key="2">
    <source>
        <dbReference type="ARBA" id="ARBA00022490"/>
    </source>
</evidence>
<dbReference type="InterPro" id="IPR003029">
    <property type="entry name" value="S1_domain"/>
</dbReference>
<dbReference type="Pfam" id="PF03725">
    <property type="entry name" value="RNase_PH_C"/>
    <property type="match status" value="1"/>
</dbReference>
<dbReference type="EC" id="2.7.7.8" evidence="8"/>
<dbReference type="SMART" id="SM00316">
    <property type="entry name" value="S1"/>
    <property type="match status" value="1"/>
</dbReference>
<dbReference type="GO" id="GO:0005829">
    <property type="term" value="C:cytosol"/>
    <property type="evidence" value="ECO:0007669"/>
    <property type="project" value="UniProtKB-ARBA"/>
</dbReference>
<dbReference type="Proteomes" id="UP000580839">
    <property type="component" value="Unassembled WGS sequence"/>
</dbReference>
<dbReference type="NCBIfam" id="NF008805">
    <property type="entry name" value="PRK11824.1"/>
    <property type="match status" value="1"/>
</dbReference>
<dbReference type="CDD" id="cd11363">
    <property type="entry name" value="RNase_PH_PNPase_1"/>
    <property type="match status" value="1"/>
</dbReference>
<dbReference type="CDD" id="cd04472">
    <property type="entry name" value="S1_PNPase"/>
    <property type="match status" value="1"/>
</dbReference>
<accession>A0A849SNP1</accession>
<dbReference type="GO" id="GO:0003723">
    <property type="term" value="F:RNA binding"/>
    <property type="evidence" value="ECO:0007669"/>
    <property type="project" value="UniProtKB-UniRule"/>
</dbReference>
<dbReference type="PROSITE" id="PS50126">
    <property type="entry name" value="S1"/>
    <property type="match status" value="1"/>
</dbReference>
<dbReference type="PIRSF" id="PIRSF005499">
    <property type="entry name" value="PNPase"/>
    <property type="match status" value="1"/>
</dbReference>
<dbReference type="GO" id="GO:0000287">
    <property type="term" value="F:magnesium ion binding"/>
    <property type="evidence" value="ECO:0007669"/>
    <property type="project" value="UniProtKB-UniRule"/>
</dbReference>
<dbReference type="InterPro" id="IPR036612">
    <property type="entry name" value="KH_dom_type_1_sf"/>
</dbReference>
<dbReference type="InterPro" id="IPR015847">
    <property type="entry name" value="ExoRNase_PH_dom2"/>
</dbReference>
<dbReference type="InterPro" id="IPR027408">
    <property type="entry name" value="PNPase/RNase_PH_dom_sf"/>
</dbReference>
<dbReference type="GO" id="GO:0000175">
    <property type="term" value="F:3'-5'-RNA exonuclease activity"/>
    <property type="evidence" value="ECO:0007669"/>
    <property type="project" value="TreeGrafter"/>
</dbReference>
<evidence type="ECO:0000256" key="9">
    <source>
        <dbReference type="SAM" id="MobiDB-lite"/>
    </source>
</evidence>
<keyword evidence="4 8" id="KW-0548">Nucleotidyltransferase</keyword>
<feature type="domain" description="S1 motif" evidence="10">
    <location>
        <begin position="618"/>
        <end position="686"/>
    </location>
</feature>
<dbReference type="InterPro" id="IPR036345">
    <property type="entry name" value="ExoRNase_PH_dom2_sf"/>
</dbReference>
<dbReference type="InterPro" id="IPR020568">
    <property type="entry name" value="Ribosomal_Su5_D2-typ_SF"/>
</dbReference>
<dbReference type="NCBIfam" id="TIGR03591">
    <property type="entry name" value="polynuc_phos"/>
    <property type="match status" value="1"/>
</dbReference>
<keyword evidence="5 8" id="KW-0479">Metal-binding</keyword>
<dbReference type="FunFam" id="3.30.1370.10:FF:000001">
    <property type="entry name" value="Polyribonucleotide nucleotidyltransferase"/>
    <property type="match status" value="1"/>
</dbReference>
<dbReference type="Gene3D" id="3.30.1370.10">
    <property type="entry name" value="K Homology domain, type 1"/>
    <property type="match status" value="1"/>
</dbReference>
<dbReference type="InterPro" id="IPR001247">
    <property type="entry name" value="ExoRNase_PH_dom1"/>
</dbReference>
<protein>
    <recommendedName>
        <fullName evidence="8">Polyribonucleotide nucleotidyltransferase</fullName>
        <ecNumber evidence="8">2.7.7.8</ecNumber>
    </recommendedName>
    <alternativeName>
        <fullName evidence="8">Polynucleotide phosphorylase</fullName>
        <shortName evidence="8">PNPase</shortName>
    </alternativeName>
</protein>
<dbReference type="InterPro" id="IPR004087">
    <property type="entry name" value="KH_dom"/>
</dbReference>
<keyword evidence="3 8" id="KW-0808">Transferase</keyword>
<comment type="catalytic activity">
    <reaction evidence="8">
        <text>RNA(n+1) + phosphate = RNA(n) + a ribonucleoside 5'-diphosphate</text>
        <dbReference type="Rhea" id="RHEA:22096"/>
        <dbReference type="Rhea" id="RHEA-COMP:14527"/>
        <dbReference type="Rhea" id="RHEA-COMP:17342"/>
        <dbReference type="ChEBI" id="CHEBI:43474"/>
        <dbReference type="ChEBI" id="CHEBI:57930"/>
        <dbReference type="ChEBI" id="CHEBI:140395"/>
        <dbReference type="EC" id="2.7.7.8"/>
    </reaction>
</comment>
<dbReference type="HAMAP" id="MF_01595">
    <property type="entry name" value="PNPase"/>
    <property type="match status" value="1"/>
</dbReference>
<comment type="subcellular location">
    <subcellularLocation>
        <location evidence="8">Cytoplasm</location>
    </subcellularLocation>
</comment>
<evidence type="ECO:0000259" key="10">
    <source>
        <dbReference type="PROSITE" id="PS50126"/>
    </source>
</evidence>
<gene>
    <name evidence="8" type="primary">pnp</name>
    <name evidence="11" type="ORF">HOP12_08660</name>
</gene>
<comment type="cofactor">
    <cofactor evidence="8">
        <name>Mg(2+)</name>
        <dbReference type="ChEBI" id="CHEBI:18420"/>
    </cofactor>
</comment>
<dbReference type="Pfam" id="PF01138">
    <property type="entry name" value="RNase_PH"/>
    <property type="match status" value="2"/>
</dbReference>
<dbReference type="Pfam" id="PF00575">
    <property type="entry name" value="S1"/>
    <property type="match status" value="1"/>
</dbReference>
<dbReference type="SMART" id="SM00322">
    <property type="entry name" value="KH"/>
    <property type="match status" value="1"/>
</dbReference>